<dbReference type="AlphaFoldDB" id="A0AAE1QLP9"/>
<organism evidence="2 3">
    <name type="scientific">Petrolisthes manimaculis</name>
    <dbReference type="NCBI Taxonomy" id="1843537"/>
    <lineage>
        <taxon>Eukaryota</taxon>
        <taxon>Metazoa</taxon>
        <taxon>Ecdysozoa</taxon>
        <taxon>Arthropoda</taxon>
        <taxon>Crustacea</taxon>
        <taxon>Multicrustacea</taxon>
        <taxon>Malacostraca</taxon>
        <taxon>Eumalacostraca</taxon>
        <taxon>Eucarida</taxon>
        <taxon>Decapoda</taxon>
        <taxon>Pleocyemata</taxon>
        <taxon>Anomura</taxon>
        <taxon>Galatheoidea</taxon>
        <taxon>Porcellanidae</taxon>
        <taxon>Petrolisthes</taxon>
    </lineage>
</organism>
<reference evidence="2" key="1">
    <citation type="submission" date="2023-11" db="EMBL/GenBank/DDBJ databases">
        <title>Genome assemblies of two species of porcelain crab, Petrolisthes cinctipes and Petrolisthes manimaculis (Anomura: Porcellanidae).</title>
        <authorList>
            <person name="Angst P."/>
        </authorList>
    </citation>
    <scope>NUCLEOTIDE SEQUENCE</scope>
    <source>
        <strain evidence="2">PB745_02</strain>
        <tissue evidence="2">Gill</tissue>
    </source>
</reference>
<protein>
    <submittedName>
        <fullName evidence="2">Uncharacterized protein</fullName>
    </submittedName>
</protein>
<dbReference type="EMBL" id="JAWZYT010000029">
    <property type="protein sequence ID" value="KAK4329199.1"/>
    <property type="molecule type" value="Genomic_DNA"/>
</dbReference>
<gene>
    <name evidence="1" type="ORF">Pmani_000423</name>
    <name evidence="2" type="ORF">Pmani_000427</name>
</gene>
<proteinExistence type="predicted"/>
<accession>A0AAE1QLP9</accession>
<evidence type="ECO:0000313" key="2">
    <source>
        <dbReference type="EMBL" id="KAK4329199.1"/>
    </source>
</evidence>
<evidence type="ECO:0000313" key="1">
    <source>
        <dbReference type="EMBL" id="KAK4329195.1"/>
    </source>
</evidence>
<dbReference type="Proteomes" id="UP001292094">
    <property type="component" value="Unassembled WGS sequence"/>
</dbReference>
<sequence>MNVTLSKHPLYYKTNNQVEVYFHELNPDGGQYQNCLLLRYQGQGLLDTDCKKHCCTACHTTAGTTWTLRGTCEEEEVRQTENHLN</sequence>
<evidence type="ECO:0000313" key="3">
    <source>
        <dbReference type="Proteomes" id="UP001292094"/>
    </source>
</evidence>
<keyword evidence="3" id="KW-1185">Reference proteome</keyword>
<dbReference type="EMBL" id="JAWZYT010000029">
    <property type="protein sequence ID" value="KAK4329195.1"/>
    <property type="molecule type" value="Genomic_DNA"/>
</dbReference>
<comment type="caution">
    <text evidence="2">The sequence shown here is derived from an EMBL/GenBank/DDBJ whole genome shotgun (WGS) entry which is preliminary data.</text>
</comment>
<name>A0AAE1QLP9_9EUCA</name>